<evidence type="ECO:0000256" key="3">
    <source>
        <dbReference type="ARBA" id="ARBA00022475"/>
    </source>
</evidence>
<evidence type="ECO:0000256" key="6">
    <source>
        <dbReference type="ARBA" id="ARBA00023136"/>
    </source>
</evidence>
<keyword evidence="9" id="KW-1185">Reference proteome</keyword>
<gene>
    <name evidence="8" type="ORF">ILUMI_17360</name>
</gene>
<dbReference type="Pfam" id="PF01130">
    <property type="entry name" value="CD36"/>
    <property type="match status" value="2"/>
</dbReference>
<keyword evidence="3" id="KW-1003">Cell membrane</keyword>
<evidence type="ECO:0000256" key="2">
    <source>
        <dbReference type="ARBA" id="ARBA00010532"/>
    </source>
</evidence>
<evidence type="ECO:0000256" key="7">
    <source>
        <dbReference type="ARBA" id="ARBA00023180"/>
    </source>
</evidence>
<dbReference type="AlphaFoldDB" id="A0A8K0CQL0"/>
<comment type="similarity">
    <text evidence="2">Belongs to the CD36 family.</text>
</comment>
<comment type="caution">
    <text evidence="8">The sequence shown here is derived from an EMBL/GenBank/DDBJ whole genome shotgun (WGS) entry which is preliminary data.</text>
</comment>
<evidence type="ECO:0000313" key="8">
    <source>
        <dbReference type="EMBL" id="KAF2888813.1"/>
    </source>
</evidence>
<organism evidence="8 9">
    <name type="scientific">Ignelater luminosus</name>
    <name type="common">Cucubano</name>
    <name type="synonym">Pyrophorus luminosus</name>
    <dbReference type="NCBI Taxonomy" id="2038154"/>
    <lineage>
        <taxon>Eukaryota</taxon>
        <taxon>Metazoa</taxon>
        <taxon>Ecdysozoa</taxon>
        <taxon>Arthropoda</taxon>
        <taxon>Hexapoda</taxon>
        <taxon>Insecta</taxon>
        <taxon>Pterygota</taxon>
        <taxon>Neoptera</taxon>
        <taxon>Endopterygota</taxon>
        <taxon>Coleoptera</taxon>
        <taxon>Polyphaga</taxon>
        <taxon>Elateriformia</taxon>
        <taxon>Elateroidea</taxon>
        <taxon>Elateridae</taxon>
        <taxon>Agrypninae</taxon>
        <taxon>Pyrophorini</taxon>
        <taxon>Ignelater</taxon>
    </lineage>
</organism>
<evidence type="ECO:0000256" key="1">
    <source>
        <dbReference type="ARBA" id="ARBA00004236"/>
    </source>
</evidence>
<accession>A0A8K0CQL0</accession>
<keyword evidence="5" id="KW-1133">Transmembrane helix</keyword>
<dbReference type="PANTHER" id="PTHR11923">
    <property type="entry name" value="SCAVENGER RECEPTOR CLASS B TYPE-1 SR-B1"/>
    <property type="match status" value="1"/>
</dbReference>
<comment type="subcellular location">
    <subcellularLocation>
        <location evidence="1">Cell membrane</location>
    </subcellularLocation>
</comment>
<evidence type="ECO:0000256" key="5">
    <source>
        <dbReference type="ARBA" id="ARBA00022989"/>
    </source>
</evidence>
<evidence type="ECO:0000313" key="9">
    <source>
        <dbReference type="Proteomes" id="UP000801492"/>
    </source>
</evidence>
<evidence type="ECO:0000256" key="4">
    <source>
        <dbReference type="ARBA" id="ARBA00022692"/>
    </source>
</evidence>
<dbReference type="OrthoDB" id="514335at2759"/>
<keyword evidence="6" id="KW-0472">Membrane</keyword>
<dbReference type="GO" id="GO:0005044">
    <property type="term" value="F:scavenger receptor activity"/>
    <property type="evidence" value="ECO:0007669"/>
    <property type="project" value="TreeGrafter"/>
</dbReference>
<reference evidence="8" key="1">
    <citation type="submission" date="2019-08" db="EMBL/GenBank/DDBJ databases">
        <title>The genome of the North American firefly Photinus pyralis.</title>
        <authorList>
            <consortium name="Photinus pyralis genome working group"/>
            <person name="Fallon T.R."/>
            <person name="Sander Lower S.E."/>
            <person name="Weng J.-K."/>
        </authorList>
    </citation>
    <scope>NUCLEOTIDE SEQUENCE</scope>
    <source>
        <strain evidence="8">TRF0915ILg1</strain>
        <tissue evidence="8">Whole body</tissue>
    </source>
</reference>
<dbReference type="GO" id="GO:0005886">
    <property type="term" value="C:plasma membrane"/>
    <property type="evidence" value="ECO:0007669"/>
    <property type="project" value="UniProtKB-SubCell"/>
</dbReference>
<dbReference type="InterPro" id="IPR002159">
    <property type="entry name" value="CD36_fam"/>
</dbReference>
<protein>
    <submittedName>
        <fullName evidence="8">Uncharacterized protein</fullName>
    </submittedName>
</protein>
<dbReference type="Proteomes" id="UP000801492">
    <property type="component" value="Unassembled WGS sequence"/>
</dbReference>
<keyword evidence="7" id="KW-0325">Glycoprotein</keyword>
<dbReference type="EMBL" id="VTPC01073590">
    <property type="protein sequence ID" value="KAF2888813.1"/>
    <property type="molecule type" value="Genomic_DNA"/>
</dbReference>
<proteinExistence type="inferred from homology"/>
<dbReference type="PANTHER" id="PTHR11923:SF93">
    <property type="entry name" value="GH07959P-RELATED"/>
    <property type="match status" value="1"/>
</dbReference>
<dbReference type="GO" id="GO:0005737">
    <property type="term" value="C:cytoplasm"/>
    <property type="evidence" value="ECO:0007669"/>
    <property type="project" value="TreeGrafter"/>
</dbReference>
<keyword evidence="4" id="KW-0812">Transmembrane</keyword>
<name>A0A8K0CQL0_IGNLU</name>
<sequence length="239" mass="27305">MARSVSNDIDFHKQAVNQILKAFQPTIYTQKSVRDLTFEGYSDPLLDLFVTHAKSTELSKLFGWFYGKNGSVATEEEYYIASTDGKLKYKLFRNAQDSGEGLREILKSETIQFSFPETCKPFELNCDYRILSEYKYSVGSTVSHYEKCTKSVPVYTSLPHFLRANSSYLNAVEGLKPDSPKHETFIVLKADFKTVLDCITRVQVNVLLQPFSGIRFYKSVPEVMVPVFWVEHILAESLS</sequence>